<evidence type="ECO:0000259" key="1">
    <source>
        <dbReference type="PROSITE" id="PS51186"/>
    </source>
</evidence>
<feature type="domain" description="N-acetyltransferase" evidence="1">
    <location>
        <begin position="2"/>
        <end position="148"/>
    </location>
</feature>
<dbReference type="Proteomes" id="UP000231644">
    <property type="component" value="Unassembled WGS sequence"/>
</dbReference>
<keyword evidence="3" id="KW-1185">Reference proteome</keyword>
<dbReference type="InterPro" id="IPR000182">
    <property type="entry name" value="GNAT_dom"/>
</dbReference>
<proteinExistence type="predicted"/>
<dbReference type="RefSeq" id="WP_093451500.1">
    <property type="nucleotide sequence ID" value="NZ_BAABWI010000004.1"/>
</dbReference>
<organism evidence="2 3">
    <name type="scientific">Pseudooceanicola nitratireducens</name>
    <dbReference type="NCBI Taxonomy" id="517719"/>
    <lineage>
        <taxon>Bacteria</taxon>
        <taxon>Pseudomonadati</taxon>
        <taxon>Pseudomonadota</taxon>
        <taxon>Alphaproteobacteria</taxon>
        <taxon>Rhodobacterales</taxon>
        <taxon>Paracoccaceae</taxon>
        <taxon>Pseudooceanicola</taxon>
    </lineage>
</organism>
<sequence>MTALHLAGPEDLPRLLPLVAAFHEEFGLPLDDDHRVQALAPLLDGSPYGAVWLMGPSRAPIGYIILTFGWSVEFGGMDGFVDELYVRPAVRRRGIATEVLEQLPKTLAETGLRALHLEVREDDDQTVKMYRRQLFKPREGYMLMTKKI</sequence>
<dbReference type="InterPro" id="IPR016181">
    <property type="entry name" value="Acyl_CoA_acyltransferase"/>
</dbReference>
<protein>
    <submittedName>
        <fullName evidence="2">Acetyltransferase (GNAT) family protein</fullName>
    </submittedName>
</protein>
<dbReference type="AlphaFoldDB" id="A0A1I1L2M4"/>
<dbReference type="STRING" id="517719.SAMN05421762_1743"/>
<dbReference type="EMBL" id="FOLX01000001">
    <property type="protein sequence ID" value="SFC67274.1"/>
    <property type="molecule type" value="Genomic_DNA"/>
</dbReference>
<name>A0A1I1L2M4_9RHOB</name>
<dbReference type="PROSITE" id="PS51186">
    <property type="entry name" value="GNAT"/>
    <property type="match status" value="1"/>
</dbReference>
<reference evidence="2 3" key="1">
    <citation type="submission" date="2016-10" db="EMBL/GenBank/DDBJ databases">
        <authorList>
            <person name="de Groot N.N."/>
        </authorList>
    </citation>
    <scope>NUCLEOTIDE SEQUENCE [LARGE SCALE GENOMIC DNA]</scope>
    <source>
        <strain evidence="2 3">DSM 29619</strain>
    </source>
</reference>
<dbReference type="CDD" id="cd04301">
    <property type="entry name" value="NAT_SF"/>
    <property type="match status" value="1"/>
</dbReference>
<evidence type="ECO:0000313" key="2">
    <source>
        <dbReference type="EMBL" id="SFC67274.1"/>
    </source>
</evidence>
<dbReference type="Gene3D" id="3.40.630.30">
    <property type="match status" value="1"/>
</dbReference>
<gene>
    <name evidence="2" type="ORF">SAMN05421762_1743</name>
</gene>
<evidence type="ECO:0000313" key="3">
    <source>
        <dbReference type="Proteomes" id="UP000231644"/>
    </source>
</evidence>
<dbReference type="SUPFAM" id="SSF55729">
    <property type="entry name" value="Acyl-CoA N-acyltransferases (Nat)"/>
    <property type="match status" value="1"/>
</dbReference>
<keyword evidence="2" id="KW-0808">Transferase</keyword>
<dbReference type="OrthoDB" id="9805924at2"/>
<dbReference type="GO" id="GO:0016747">
    <property type="term" value="F:acyltransferase activity, transferring groups other than amino-acyl groups"/>
    <property type="evidence" value="ECO:0007669"/>
    <property type="project" value="InterPro"/>
</dbReference>
<dbReference type="Pfam" id="PF00583">
    <property type="entry name" value="Acetyltransf_1"/>
    <property type="match status" value="1"/>
</dbReference>
<accession>A0A1I1L2M4</accession>